<proteinExistence type="predicted"/>
<accession>A0A0E0M060</accession>
<evidence type="ECO:0000256" key="1">
    <source>
        <dbReference type="SAM" id="MobiDB-lite"/>
    </source>
</evidence>
<dbReference type="Gramene" id="OPUNC09G05790.1">
    <property type="protein sequence ID" value="OPUNC09G05790.1"/>
    <property type="gene ID" value="OPUNC09G05790"/>
</dbReference>
<organism evidence="2">
    <name type="scientific">Oryza punctata</name>
    <name type="common">Red rice</name>
    <dbReference type="NCBI Taxonomy" id="4537"/>
    <lineage>
        <taxon>Eukaryota</taxon>
        <taxon>Viridiplantae</taxon>
        <taxon>Streptophyta</taxon>
        <taxon>Embryophyta</taxon>
        <taxon>Tracheophyta</taxon>
        <taxon>Spermatophyta</taxon>
        <taxon>Magnoliopsida</taxon>
        <taxon>Liliopsida</taxon>
        <taxon>Poales</taxon>
        <taxon>Poaceae</taxon>
        <taxon>BOP clade</taxon>
        <taxon>Oryzoideae</taxon>
        <taxon>Oryzeae</taxon>
        <taxon>Oryzinae</taxon>
        <taxon>Oryza</taxon>
    </lineage>
</organism>
<feature type="region of interest" description="Disordered" evidence="1">
    <location>
        <begin position="32"/>
        <end position="73"/>
    </location>
</feature>
<reference evidence="2" key="1">
    <citation type="submission" date="2015-04" db="UniProtKB">
        <authorList>
            <consortium name="EnsemblPlants"/>
        </authorList>
    </citation>
    <scope>IDENTIFICATION</scope>
</reference>
<dbReference type="EnsemblPlants" id="OPUNC09G05790.1">
    <property type="protein sequence ID" value="OPUNC09G05790.1"/>
    <property type="gene ID" value="OPUNC09G05790"/>
</dbReference>
<sequence>MVRLTHDLNVDATQMCGDMALSLPSLSQPSPLSLLLKPSSPMPHAMGPTTSAASSRRPPAPSRHQLLPPHHFAGPIVADLPDNSYLPGVINGLKE</sequence>
<evidence type="ECO:0000313" key="2">
    <source>
        <dbReference type="EnsemblPlants" id="OPUNC09G05790.1"/>
    </source>
</evidence>
<evidence type="ECO:0000313" key="3">
    <source>
        <dbReference type="Proteomes" id="UP000026962"/>
    </source>
</evidence>
<protein>
    <submittedName>
        <fullName evidence="2">Uncharacterized protein</fullName>
    </submittedName>
</protein>
<keyword evidence="3" id="KW-1185">Reference proteome</keyword>
<dbReference type="HOGENOM" id="CLU_2376518_0_0_1"/>
<dbReference type="AlphaFoldDB" id="A0A0E0M060"/>
<reference evidence="2" key="2">
    <citation type="submission" date="2018-05" db="EMBL/GenBank/DDBJ databases">
        <title>OpunRS2 (Oryza punctata Reference Sequence Version 2).</title>
        <authorList>
            <person name="Zhang J."/>
            <person name="Kudrna D."/>
            <person name="Lee S."/>
            <person name="Talag J."/>
            <person name="Welchert J."/>
            <person name="Wing R.A."/>
        </authorList>
    </citation>
    <scope>NUCLEOTIDE SEQUENCE [LARGE SCALE GENOMIC DNA]</scope>
</reference>
<dbReference type="Proteomes" id="UP000026962">
    <property type="component" value="Chromosome 9"/>
</dbReference>
<name>A0A0E0M060_ORYPU</name>